<dbReference type="InterPro" id="IPR036388">
    <property type="entry name" value="WH-like_DNA-bd_sf"/>
</dbReference>
<evidence type="ECO:0000256" key="2">
    <source>
        <dbReference type="ARBA" id="ARBA00023125"/>
    </source>
</evidence>
<dbReference type="InterPro" id="IPR000524">
    <property type="entry name" value="Tscrpt_reg_HTH_GntR"/>
</dbReference>
<reference evidence="5" key="1">
    <citation type="submission" date="2022-10" db="EMBL/GenBank/DDBJ databases">
        <title>Genome assembly of Lactococcus garvieae isolates from cricket gut.</title>
        <authorList>
            <person name="Luecke A.R."/>
            <person name="Brown A.M.V."/>
            <person name="Wakeman C.A."/>
        </authorList>
    </citation>
    <scope>NUCLEOTIDE SEQUENCE</scope>
    <source>
        <strain evidence="5">Alexii-11_2</strain>
    </source>
</reference>
<dbReference type="Proteomes" id="UP001164042">
    <property type="component" value="Chromosome"/>
</dbReference>
<keyword evidence="2" id="KW-0238">DNA-binding</keyword>
<dbReference type="InterPro" id="IPR050679">
    <property type="entry name" value="Bact_HTH_transcr_reg"/>
</dbReference>
<dbReference type="EMBL" id="CP109635">
    <property type="protein sequence ID" value="UYT10342.1"/>
    <property type="molecule type" value="Genomic_DNA"/>
</dbReference>
<dbReference type="GO" id="GO:0003677">
    <property type="term" value="F:DNA binding"/>
    <property type="evidence" value="ECO:0007669"/>
    <property type="project" value="UniProtKB-KW"/>
</dbReference>
<keyword evidence="1" id="KW-0805">Transcription regulation</keyword>
<keyword evidence="3" id="KW-0804">Transcription</keyword>
<protein>
    <submittedName>
        <fullName evidence="5">GntR family transcriptional regulator</fullName>
    </submittedName>
</protein>
<evidence type="ECO:0000256" key="3">
    <source>
        <dbReference type="ARBA" id="ARBA00023163"/>
    </source>
</evidence>
<dbReference type="PANTHER" id="PTHR44846">
    <property type="entry name" value="MANNOSYL-D-GLYCERATE TRANSPORT/METABOLISM SYSTEM REPRESSOR MNGR-RELATED"/>
    <property type="match status" value="1"/>
</dbReference>
<dbReference type="Gene3D" id="3.40.1410.10">
    <property type="entry name" value="Chorismate lyase-like"/>
    <property type="match status" value="1"/>
</dbReference>
<dbReference type="RefSeq" id="WP_264308196.1">
    <property type="nucleotide sequence ID" value="NZ_CP109635.1"/>
</dbReference>
<dbReference type="SUPFAM" id="SSF46785">
    <property type="entry name" value="Winged helix' DNA-binding domain"/>
    <property type="match status" value="1"/>
</dbReference>
<evidence type="ECO:0000259" key="4">
    <source>
        <dbReference type="PROSITE" id="PS50949"/>
    </source>
</evidence>
<dbReference type="Pfam" id="PF00392">
    <property type="entry name" value="GntR"/>
    <property type="match status" value="1"/>
</dbReference>
<feature type="domain" description="HTH gntR-type" evidence="4">
    <location>
        <begin position="3"/>
        <end position="69"/>
    </location>
</feature>
<dbReference type="PRINTS" id="PR00035">
    <property type="entry name" value="HTHGNTR"/>
</dbReference>
<dbReference type="Pfam" id="PF07702">
    <property type="entry name" value="UTRA"/>
    <property type="match status" value="1"/>
</dbReference>
<dbReference type="AlphaFoldDB" id="A0AA46TVF5"/>
<name>A0AA46TVF5_9LACT</name>
<evidence type="ECO:0000313" key="5">
    <source>
        <dbReference type="EMBL" id="UYT10342.1"/>
    </source>
</evidence>
<dbReference type="Gene3D" id="1.10.10.10">
    <property type="entry name" value="Winged helix-like DNA-binding domain superfamily/Winged helix DNA-binding domain"/>
    <property type="match status" value="1"/>
</dbReference>
<organism evidence="5 6">
    <name type="scientific">Lactococcus garvieae</name>
    <dbReference type="NCBI Taxonomy" id="1363"/>
    <lineage>
        <taxon>Bacteria</taxon>
        <taxon>Bacillati</taxon>
        <taxon>Bacillota</taxon>
        <taxon>Bacilli</taxon>
        <taxon>Lactobacillales</taxon>
        <taxon>Streptococcaceae</taxon>
        <taxon>Lactococcus</taxon>
    </lineage>
</organism>
<dbReference type="PROSITE" id="PS50949">
    <property type="entry name" value="HTH_GNTR"/>
    <property type="match status" value="1"/>
</dbReference>
<dbReference type="SMART" id="SM00345">
    <property type="entry name" value="HTH_GNTR"/>
    <property type="match status" value="1"/>
</dbReference>
<dbReference type="InterPro" id="IPR011663">
    <property type="entry name" value="UTRA"/>
</dbReference>
<gene>
    <name evidence="5" type="ORF">OF801_10440</name>
</gene>
<dbReference type="SUPFAM" id="SSF64288">
    <property type="entry name" value="Chorismate lyase-like"/>
    <property type="match status" value="1"/>
</dbReference>
<dbReference type="InterPro" id="IPR036390">
    <property type="entry name" value="WH_DNA-bd_sf"/>
</dbReference>
<evidence type="ECO:0000256" key="1">
    <source>
        <dbReference type="ARBA" id="ARBA00023015"/>
    </source>
</evidence>
<dbReference type="InterPro" id="IPR028978">
    <property type="entry name" value="Chorismate_lyase_/UTRA_dom_sf"/>
</dbReference>
<dbReference type="PANTHER" id="PTHR44846:SF12">
    <property type="entry name" value="HTH-TYPE TRANSCRIPTIONAL REGULATOR TRER"/>
    <property type="match status" value="1"/>
</dbReference>
<proteinExistence type="predicted"/>
<sequence length="152" mass="17853">MAEAKYYPIYKKLKKRIKNKEYEEMLPTEQILAEEFNTSRNTIRRVITMLKNKGLVYSVKGRGVLILETFSDTRWSFDASGFSGLEATREENSIDTNTKVITFKKIIADEELEKHSPFKLGEVLYLVERLRVLNEEPTMLDISYFRFNQVIL</sequence>
<accession>A0AA46TVF5</accession>
<dbReference type="GO" id="GO:0003700">
    <property type="term" value="F:DNA-binding transcription factor activity"/>
    <property type="evidence" value="ECO:0007669"/>
    <property type="project" value="InterPro"/>
</dbReference>
<dbReference type="GO" id="GO:0045892">
    <property type="term" value="P:negative regulation of DNA-templated transcription"/>
    <property type="evidence" value="ECO:0007669"/>
    <property type="project" value="TreeGrafter"/>
</dbReference>
<evidence type="ECO:0000313" key="6">
    <source>
        <dbReference type="Proteomes" id="UP001164042"/>
    </source>
</evidence>